<gene>
    <name evidence="1" type="ORF">HER39_01810</name>
</gene>
<accession>A0ABX1JLE8</accession>
<feature type="non-terminal residue" evidence="1">
    <location>
        <position position="178"/>
    </location>
</feature>
<protein>
    <submittedName>
        <fullName evidence="1">CDP-glycerol--glycerophosphate glycerophosphotransferase</fullName>
    </submittedName>
</protein>
<proteinExistence type="predicted"/>
<keyword evidence="2" id="KW-1185">Reference proteome</keyword>
<organism evidence="1 2">
    <name type="scientific">Arthrobacter deserti</name>
    <dbReference type="NCBI Taxonomy" id="1742687"/>
    <lineage>
        <taxon>Bacteria</taxon>
        <taxon>Bacillati</taxon>
        <taxon>Actinomycetota</taxon>
        <taxon>Actinomycetes</taxon>
        <taxon>Micrococcales</taxon>
        <taxon>Micrococcaceae</taxon>
        <taxon>Arthrobacter</taxon>
    </lineage>
</organism>
<evidence type="ECO:0000313" key="1">
    <source>
        <dbReference type="EMBL" id="NKX49335.1"/>
    </source>
</evidence>
<sequence>MTIVATARRVLAVARDRAAGTLLERKARARLAAANTDAPERFDCVVYFADDPGSAYQVRQWLQPLAELARTRPAAVLVHRPTTAAGLLPDSPLPVYLAAGISQVGDFVNAHGVGLVFYVNNNRDNFTVLRLAAPIHVHLSHGESDKISMASNQLKAYDYAFIAGPASRERILGHLRRM</sequence>
<name>A0ABX1JLE8_9MICC</name>
<evidence type="ECO:0000313" key="2">
    <source>
        <dbReference type="Proteomes" id="UP000523795"/>
    </source>
</evidence>
<dbReference type="EMBL" id="JAAZSR010000012">
    <property type="protein sequence ID" value="NKX49335.1"/>
    <property type="molecule type" value="Genomic_DNA"/>
</dbReference>
<comment type="caution">
    <text evidence="1">The sequence shown here is derived from an EMBL/GenBank/DDBJ whole genome shotgun (WGS) entry which is preliminary data.</text>
</comment>
<reference evidence="1 2" key="1">
    <citation type="submission" date="2020-04" db="EMBL/GenBank/DDBJ databases">
        <authorList>
            <person name="Liu S."/>
        </authorList>
    </citation>
    <scope>NUCLEOTIDE SEQUENCE [LARGE SCALE GENOMIC DNA]</scope>
    <source>
        <strain evidence="1 2">CGMCC 1.15091</strain>
    </source>
</reference>
<dbReference type="Proteomes" id="UP000523795">
    <property type="component" value="Unassembled WGS sequence"/>
</dbReference>